<dbReference type="SMART" id="SM00342">
    <property type="entry name" value="HTH_ARAC"/>
    <property type="match status" value="1"/>
</dbReference>
<proteinExistence type="predicted"/>
<dbReference type="Proteomes" id="UP000610931">
    <property type="component" value="Unassembled WGS sequence"/>
</dbReference>
<dbReference type="InterPro" id="IPR018060">
    <property type="entry name" value="HTH_AraC"/>
</dbReference>
<dbReference type="GO" id="GO:0043565">
    <property type="term" value="F:sequence-specific DNA binding"/>
    <property type="evidence" value="ECO:0007669"/>
    <property type="project" value="InterPro"/>
</dbReference>
<dbReference type="InterPro" id="IPR018062">
    <property type="entry name" value="HTH_AraC-typ_CS"/>
</dbReference>
<keyword evidence="2" id="KW-0238">DNA-binding</keyword>
<evidence type="ECO:0000313" key="5">
    <source>
        <dbReference type="EMBL" id="MBJ6366918.1"/>
    </source>
</evidence>
<sequence length="290" mass="34354">MKLHLLDRSNRIKNSSFTITENRYPFFLKIWHYHQELELVVIQKSTGTRFIGDNIEKFNVGDVVLIGKNLPHMWLNDKEYFEEDSKLEAHALAIHFKEDFAGQGFFDMPEMNAIEKLIDKSKYGIKFSGDLTLIREWINNLRNLEDFDKVIKFIQILNNLARHKDYKLLSSNGFINSFKMTEKHNLNKVYEFIIKNFREQISLADVADIACMNPSAFSRFFKRVNRKTFSEYLNEVRVGYACKLLIEEKYNISEICFESGFNNISNFNRQFKKTMKYAPTDYIKFHAQRA</sequence>
<dbReference type="Gene3D" id="1.10.10.60">
    <property type="entry name" value="Homeodomain-like"/>
    <property type="match status" value="2"/>
</dbReference>
<comment type="caution">
    <text evidence="5">The sequence shown here is derived from an EMBL/GenBank/DDBJ whole genome shotgun (WGS) entry which is preliminary data.</text>
</comment>
<dbReference type="CDD" id="cd06976">
    <property type="entry name" value="cupin_MtlR-like_N"/>
    <property type="match status" value="1"/>
</dbReference>
<protein>
    <submittedName>
        <fullName evidence="5">AraC family transcriptional regulator</fullName>
    </submittedName>
</protein>
<keyword evidence="1" id="KW-0805">Transcription regulation</keyword>
<dbReference type="Gene3D" id="2.60.120.10">
    <property type="entry name" value="Jelly Rolls"/>
    <property type="match status" value="1"/>
</dbReference>
<dbReference type="InterPro" id="IPR011051">
    <property type="entry name" value="RmlC_Cupin_sf"/>
</dbReference>
<gene>
    <name evidence="5" type="ORF">JF259_02340</name>
</gene>
<keyword evidence="3" id="KW-0804">Transcription</keyword>
<name>A0A8J7IFN4_9FLAO</name>
<dbReference type="InterPro" id="IPR009057">
    <property type="entry name" value="Homeodomain-like_sf"/>
</dbReference>
<dbReference type="InterPro" id="IPR014710">
    <property type="entry name" value="RmlC-like_jellyroll"/>
</dbReference>
<evidence type="ECO:0000259" key="4">
    <source>
        <dbReference type="PROSITE" id="PS01124"/>
    </source>
</evidence>
<evidence type="ECO:0000313" key="6">
    <source>
        <dbReference type="Proteomes" id="UP000610931"/>
    </source>
</evidence>
<reference evidence="5" key="1">
    <citation type="submission" date="2020-12" db="EMBL/GenBank/DDBJ databases">
        <title>Snuella sp. nov., isolated from sediment in Incheon.</title>
        <authorList>
            <person name="Kim W."/>
        </authorList>
    </citation>
    <scope>NUCLEOTIDE SEQUENCE</scope>
    <source>
        <strain evidence="5">CAU 1569</strain>
    </source>
</reference>
<organism evidence="5 6">
    <name type="scientific">Snuella sedimenti</name>
    <dbReference type="NCBI Taxonomy" id="2798802"/>
    <lineage>
        <taxon>Bacteria</taxon>
        <taxon>Pseudomonadati</taxon>
        <taxon>Bacteroidota</taxon>
        <taxon>Flavobacteriia</taxon>
        <taxon>Flavobacteriales</taxon>
        <taxon>Flavobacteriaceae</taxon>
        <taxon>Snuella</taxon>
    </lineage>
</organism>
<dbReference type="AlphaFoldDB" id="A0A8J7IFN4"/>
<dbReference type="PANTHER" id="PTHR43280:SF27">
    <property type="entry name" value="TRANSCRIPTIONAL REGULATOR MTLR"/>
    <property type="match status" value="1"/>
</dbReference>
<dbReference type="SUPFAM" id="SSF51182">
    <property type="entry name" value="RmlC-like cupins"/>
    <property type="match status" value="1"/>
</dbReference>
<evidence type="ECO:0000256" key="3">
    <source>
        <dbReference type="ARBA" id="ARBA00023163"/>
    </source>
</evidence>
<evidence type="ECO:0000256" key="2">
    <source>
        <dbReference type="ARBA" id="ARBA00023125"/>
    </source>
</evidence>
<dbReference type="SUPFAM" id="SSF46689">
    <property type="entry name" value="Homeodomain-like"/>
    <property type="match status" value="2"/>
</dbReference>
<dbReference type="Pfam" id="PF12833">
    <property type="entry name" value="HTH_18"/>
    <property type="match status" value="1"/>
</dbReference>
<dbReference type="EMBL" id="JAELVQ010000002">
    <property type="protein sequence ID" value="MBJ6366918.1"/>
    <property type="molecule type" value="Genomic_DNA"/>
</dbReference>
<dbReference type="GO" id="GO:0003700">
    <property type="term" value="F:DNA-binding transcription factor activity"/>
    <property type="evidence" value="ECO:0007669"/>
    <property type="project" value="InterPro"/>
</dbReference>
<evidence type="ECO:0000256" key="1">
    <source>
        <dbReference type="ARBA" id="ARBA00023015"/>
    </source>
</evidence>
<keyword evidence="6" id="KW-1185">Reference proteome</keyword>
<dbReference type="PANTHER" id="PTHR43280">
    <property type="entry name" value="ARAC-FAMILY TRANSCRIPTIONAL REGULATOR"/>
    <property type="match status" value="1"/>
</dbReference>
<accession>A0A8J7IFN4</accession>
<dbReference type="PROSITE" id="PS01124">
    <property type="entry name" value="HTH_ARAC_FAMILY_2"/>
    <property type="match status" value="1"/>
</dbReference>
<dbReference type="RefSeq" id="WP_199112901.1">
    <property type="nucleotide sequence ID" value="NZ_JAELVQ010000002.1"/>
</dbReference>
<feature type="domain" description="HTH araC/xylS-type" evidence="4">
    <location>
        <begin position="187"/>
        <end position="285"/>
    </location>
</feature>
<dbReference type="PROSITE" id="PS00041">
    <property type="entry name" value="HTH_ARAC_FAMILY_1"/>
    <property type="match status" value="1"/>
</dbReference>